<evidence type="ECO:0000256" key="1">
    <source>
        <dbReference type="SAM" id="MobiDB-lite"/>
    </source>
</evidence>
<dbReference type="Proteomes" id="UP000235392">
    <property type="component" value="Unassembled WGS sequence"/>
</dbReference>
<evidence type="ECO:0000313" key="3">
    <source>
        <dbReference type="Proteomes" id="UP000235392"/>
    </source>
</evidence>
<dbReference type="EMBL" id="PGCI01000764">
    <property type="protein sequence ID" value="PLW16774.1"/>
    <property type="molecule type" value="Genomic_DNA"/>
</dbReference>
<sequence>MCNPTKPLPKRPLAASRATKSRPKSSQQMLCLDEAASGRYTWMVRKTVPSPKASAGCSLDGLWSP</sequence>
<organism evidence="2 3">
    <name type="scientific">Puccinia coronata f. sp. avenae</name>
    <dbReference type="NCBI Taxonomy" id="200324"/>
    <lineage>
        <taxon>Eukaryota</taxon>
        <taxon>Fungi</taxon>
        <taxon>Dikarya</taxon>
        <taxon>Basidiomycota</taxon>
        <taxon>Pucciniomycotina</taxon>
        <taxon>Pucciniomycetes</taxon>
        <taxon>Pucciniales</taxon>
        <taxon>Pucciniaceae</taxon>
        <taxon>Puccinia</taxon>
    </lineage>
</organism>
<gene>
    <name evidence="2" type="ORF">PCASD_17161</name>
</gene>
<protein>
    <submittedName>
        <fullName evidence="2">Uncharacterized protein</fullName>
    </submittedName>
</protein>
<accession>A0A2N5SU39</accession>
<evidence type="ECO:0000313" key="2">
    <source>
        <dbReference type="EMBL" id="PLW16774.1"/>
    </source>
</evidence>
<reference evidence="2 3" key="1">
    <citation type="submission" date="2017-11" db="EMBL/GenBank/DDBJ databases">
        <title>De novo assembly and phasing of dikaryotic genomes from two isolates of Puccinia coronata f. sp. avenae, the causal agent of oat crown rust.</title>
        <authorList>
            <person name="Miller M.E."/>
            <person name="Zhang Y."/>
            <person name="Omidvar V."/>
            <person name="Sperschneider J."/>
            <person name="Schwessinger B."/>
            <person name="Raley C."/>
            <person name="Palmer J.M."/>
            <person name="Garnica D."/>
            <person name="Upadhyaya N."/>
            <person name="Rathjen J."/>
            <person name="Taylor J.M."/>
            <person name="Park R.F."/>
            <person name="Dodds P.N."/>
            <person name="Hirsch C.D."/>
            <person name="Kianian S.F."/>
            <person name="Figueroa M."/>
        </authorList>
    </citation>
    <scope>NUCLEOTIDE SEQUENCE [LARGE SCALE GENOMIC DNA]</scope>
    <source>
        <strain evidence="2">12SD80</strain>
    </source>
</reference>
<dbReference type="AlphaFoldDB" id="A0A2N5SU39"/>
<comment type="caution">
    <text evidence="2">The sequence shown here is derived from an EMBL/GenBank/DDBJ whole genome shotgun (WGS) entry which is preliminary data.</text>
</comment>
<feature type="region of interest" description="Disordered" evidence="1">
    <location>
        <begin position="1"/>
        <end position="28"/>
    </location>
</feature>
<name>A0A2N5SU39_9BASI</name>
<proteinExistence type="predicted"/>